<dbReference type="GO" id="GO:0005975">
    <property type="term" value="P:carbohydrate metabolic process"/>
    <property type="evidence" value="ECO:0007669"/>
    <property type="project" value="InterPro"/>
</dbReference>
<evidence type="ECO:0000256" key="1">
    <source>
        <dbReference type="ARBA" id="ARBA00010838"/>
    </source>
</evidence>
<dbReference type="PROSITE" id="PS00653">
    <property type="entry name" value="GLYCOSYL_HYDROL_F1_2"/>
    <property type="match status" value="1"/>
</dbReference>
<dbReference type="PANTHER" id="PTHR10353">
    <property type="entry name" value="GLYCOSYL HYDROLASE"/>
    <property type="match status" value="1"/>
</dbReference>
<organism evidence="6 7">
    <name type="scientific">Nyssa sinensis</name>
    <dbReference type="NCBI Taxonomy" id="561372"/>
    <lineage>
        <taxon>Eukaryota</taxon>
        <taxon>Viridiplantae</taxon>
        <taxon>Streptophyta</taxon>
        <taxon>Embryophyta</taxon>
        <taxon>Tracheophyta</taxon>
        <taxon>Spermatophyta</taxon>
        <taxon>Magnoliopsida</taxon>
        <taxon>eudicotyledons</taxon>
        <taxon>Gunneridae</taxon>
        <taxon>Pentapetalae</taxon>
        <taxon>asterids</taxon>
        <taxon>Cornales</taxon>
        <taxon>Nyssaceae</taxon>
        <taxon>Nyssa</taxon>
    </lineage>
</organism>
<name>A0A5J5C7G0_9ASTE</name>
<sequence>MEIEGHLLLVLLIMIANAVTSSSSSLAMPRNYGMHLIDRKSEPLSPNFGLQFLNRSSFPQGFVFGAASSAYQVEGGTNTSTGKGPSIWDTFTHTYPEKIQDQSNGDVAIDSYYQYKEDVKLIKEMGLDAYRFSISWSRVLPSGKLSGGVNKEGIKYYTNLINELRVNDSYVTLFHWDVPQALEDEYDGFLSHKIVDDFRDYADLCFKIFGNLVKHWTTLNEPWSFSDGYATGAFAPGRCSSWLENNCTKGESGTEPYIVTHHQLLAHATVVKLYKEKYQASQQGIIGITLVSNFFVPYSNSSSNRRASLRGLDFMLGWFMEPLIYGHYPATMRLLVRNRLPQFSEENSTLVKGSFDFIGINYYTAYYARNEPSSNMINVSYTTDSRVNQTAERNGVFIGEQAGSDWLYIYPKGIWDLLLYMKKKYNNPPIYITENGIDEVNNSTLSLKQARIDNFRINYYYRHLYFVRQAIKDGVDVRGYFAWALLDNFEWNSGFTVRFGINYVDFENGYKRYPKLSAEWFKQFLKK</sequence>
<comment type="similarity">
    <text evidence="1 4">Belongs to the glycosyl hydrolase 1 family.</text>
</comment>
<dbReference type="InterPro" id="IPR001360">
    <property type="entry name" value="Glyco_hydro_1"/>
</dbReference>
<evidence type="ECO:0000313" key="6">
    <source>
        <dbReference type="EMBL" id="KAA8549581.1"/>
    </source>
</evidence>
<proteinExistence type="inferred from homology"/>
<evidence type="ECO:0000256" key="4">
    <source>
        <dbReference type="RuleBase" id="RU003690"/>
    </source>
</evidence>
<dbReference type="Pfam" id="PF00232">
    <property type="entry name" value="Glyco_hydro_1"/>
    <property type="match status" value="1"/>
</dbReference>
<keyword evidence="2" id="KW-0378">Hydrolase</keyword>
<dbReference type="Proteomes" id="UP000325577">
    <property type="component" value="Linkage Group LG0"/>
</dbReference>
<dbReference type="PANTHER" id="PTHR10353:SF137">
    <property type="entry name" value="MYROSINASE 3-RELATED"/>
    <property type="match status" value="1"/>
</dbReference>
<keyword evidence="3" id="KW-0326">Glycosidase</keyword>
<dbReference type="Gene3D" id="3.20.20.80">
    <property type="entry name" value="Glycosidases"/>
    <property type="match status" value="1"/>
</dbReference>
<reference evidence="6 7" key="1">
    <citation type="submission" date="2019-09" db="EMBL/GenBank/DDBJ databases">
        <title>A chromosome-level genome assembly of the Chinese tupelo Nyssa sinensis.</title>
        <authorList>
            <person name="Yang X."/>
            <person name="Kang M."/>
            <person name="Yang Y."/>
            <person name="Xiong H."/>
            <person name="Wang M."/>
            <person name="Zhang Z."/>
            <person name="Wang Z."/>
            <person name="Wu H."/>
            <person name="Ma T."/>
            <person name="Liu J."/>
            <person name="Xi Z."/>
        </authorList>
    </citation>
    <scope>NUCLEOTIDE SEQUENCE [LARGE SCALE GENOMIC DNA]</scope>
    <source>
        <strain evidence="6">J267</strain>
        <tissue evidence="6">Leaf</tissue>
    </source>
</reference>
<protein>
    <recommendedName>
        <fullName evidence="8">Beta-glucosidase</fullName>
    </recommendedName>
</protein>
<evidence type="ECO:0008006" key="8">
    <source>
        <dbReference type="Google" id="ProtNLM"/>
    </source>
</evidence>
<dbReference type="OrthoDB" id="65569at2759"/>
<dbReference type="InterPro" id="IPR033132">
    <property type="entry name" value="GH_1_N_CS"/>
</dbReference>
<dbReference type="PRINTS" id="PR00131">
    <property type="entry name" value="GLHYDRLASE1"/>
</dbReference>
<evidence type="ECO:0000256" key="3">
    <source>
        <dbReference type="ARBA" id="ARBA00023295"/>
    </source>
</evidence>
<dbReference type="InterPro" id="IPR017853">
    <property type="entry name" value="GH"/>
</dbReference>
<feature type="signal peptide" evidence="5">
    <location>
        <begin position="1"/>
        <end position="18"/>
    </location>
</feature>
<keyword evidence="7" id="KW-1185">Reference proteome</keyword>
<keyword evidence="5" id="KW-0732">Signal</keyword>
<accession>A0A5J5C7G0</accession>
<dbReference type="FunFam" id="3.20.20.80:FF:000020">
    <property type="entry name" value="Beta-glucosidase 12"/>
    <property type="match status" value="1"/>
</dbReference>
<evidence type="ECO:0000313" key="7">
    <source>
        <dbReference type="Proteomes" id="UP000325577"/>
    </source>
</evidence>
<evidence type="ECO:0000256" key="5">
    <source>
        <dbReference type="SAM" id="SignalP"/>
    </source>
</evidence>
<dbReference type="AlphaFoldDB" id="A0A5J5C7G0"/>
<evidence type="ECO:0000256" key="2">
    <source>
        <dbReference type="ARBA" id="ARBA00022801"/>
    </source>
</evidence>
<dbReference type="EMBL" id="CM018031">
    <property type="protein sequence ID" value="KAA8549581.1"/>
    <property type="molecule type" value="Genomic_DNA"/>
</dbReference>
<feature type="chain" id="PRO_5023850194" description="Beta-glucosidase" evidence="5">
    <location>
        <begin position="19"/>
        <end position="527"/>
    </location>
</feature>
<dbReference type="GO" id="GO:0008422">
    <property type="term" value="F:beta-glucosidase activity"/>
    <property type="evidence" value="ECO:0007669"/>
    <property type="project" value="TreeGrafter"/>
</dbReference>
<dbReference type="SUPFAM" id="SSF51445">
    <property type="entry name" value="(Trans)glycosidases"/>
    <property type="match status" value="1"/>
</dbReference>
<gene>
    <name evidence="6" type="ORF">F0562_001401</name>
</gene>